<accession>A0A2X3BEX7</accession>
<dbReference type="AlphaFoldDB" id="A0A2X3BEX7"/>
<evidence type="ECO:0000256" key="1">
    <source>
        <dbReference type="SAM" id="Phobius"/>
    </source>
</evidence>
<feature type="transmembrane region" description="Helical" evidence="1">
    <location>
        <begin position="41"/>
        <end position="64"/>
    </location>
</feature>
<dbReference type="Proteomes" id="UP000250166">
    <property type="component" value="Unassembled WGS sequence"/>
</dbReference>
<protein>
    <submittedName>
        <fullName evidence="2">VirB2 type IV secretion protein</fullName>
    </submittedName>
</protein>
<keyword evidence="1" id="KW-0472">Membrane</keyword>
<organism evidence="2 3">
    <name type="scientific">Helicobacter fennelliae</name>
    <dbReference type="NCBI Taxonomy" id="215"/>
    <lineage>
        <taxon>Bacteria</taxon>
        <taxon>Pseudomonadati</taxon>
        <taxon>Campylobacterota</taxon>
        <taxon>Epsilonproteobacteria</taxon>
        <taxon>Campylobacterales</taxon>
        <taxon>Helicobacteraceae</taxon>
        <taxon>Helicobacter</taxon>
    </lineage>
</organism>
<proteinExistence type="predicted"/>
<gene>
    <name evidence="2" type="primary">virB2-1</name>
    <name evidence="2" type="ORF">NCTC13102_00791</name>
</gene>
<evidence type="ECO:0000313" key="2">
    <source>
        <dbReference type="EMBL" id="SQB98334.1"/>
    </source>
</evidence>
<name>A0A2X3BEX7_9HELI</name>
<keyword evidence="1" id="KW-1133">Transmembrane helix</keyword>
<keyword evidence="1" id="KW-0812">Transmembrane</keyword>
<evidence type="ECO:0000313" key="3">
    <source>
        <dbReference type="Proteomes" id="UP000250166"/>
    </source>
</evidence>
<feature type="transmembrane region" description="Helical" evidence="1">
    <location>
        <begin position="76"/>
        <end position="99"/>
    </location>
</feature>
<reference evidence="2 3" key="1">
    <citation type="submission" date="2018-06" db="EMBL/GenBank/DDBJ databases">
        <authorList>
            <consortium name="Pathogen Informatics"/>
            <person name="Doyle S."/>
        </authorList>
    </citation>
    <scope>NUCLEOTIDE SEQUENCE [LARGE SCALE GENOMIC DNA]</scope>
    <source>
        <strain evidence="2 3">NCTC13102</strain>
    </source>
</reference>
<sequence>MQSLIEKICKGVVMKKLLKIFALALPSVVFSADLTSIVNKISSWIQTALTAIGTIIIIAVAIYFMKNLDRWKEIFLVCLGIVLATLGIMNAQAISNFLFSS</sequence>
<dbReference type="EMBL" id="UAWL01000006">
    <property type="protein sequence ID" value="SQB98334.1"/>
    <property type="molecule type" value="Genomic_DNA"/>
</dbReference>